<feature type="region of interest" description="Disordered" evidence="1">
    <location>
        <begin position="141"/>
        <end position="164"/>
    </location>
</feature>
<dbReference type="EMBL" id="VFMN01000001">
    <property type="protein sequence ID" value="TQJ10033.1"/>
    <property type="molecule type" value="Genomic_DNA"/>
</dbReference>
<dbReference type="AlphaFoldDB" id="A0A542E3W1"/>
<evidence type="ECO:0000313" key="3">
    <source>
        <dbReference type="EMBL" id="TQJ10033.1"/>
    </source>
</evidence>
<feature type="chain" id="PRO_5038369114" description="DUF4878 domain-containing protein" evidence="2">
    <location>
        <begin position="21"/>
        <end position="164"/>
    </location>
</feature>
<comment type="caution">
    <text evidence="3">The sequence shown here is derived from an EMBL/GenBank/DDBJ whole genome shotgun (WGS) entry which is preliminary data.</text>
</comment>
<evidence type="ECO:0000313" key="4">
    <source>
        <dbReference type="Proteomes" id="UP000317893"/>
    </source>
</evidence>
<dbReference type="Gene3D" id="3.10.450.50">
    <property type="match status" value="1"/>
</dbReference>
<accession>A0A542E3W1</accession>
<feature type="signal peptide" evidence="2">
    <location>
        <begin position="1"/>
        <end position="20"/>
    </location>
</feature>
<dbReference type="Proteomes" id="UP000317893">
    <property type="component" value="Unassembled WGS sequence"/>
</dbReference>
<evidence type="ECO:0000256" key="1">
    <source>
        <dbReference type="SAM" id="MobiDB-lite"/>
    </source>
</evidence>
<reference evidence="3 4" key="1">
    <citation type="submission" date="2019-06" db="EMBL/GenBank/DDBJ databases">
        <title>Sequencing the genomes of 1000 actinobacteria strains.</title>
        <authorList>
            <person name="Klenk H.-P."/>
        </authorList>
    </citation>
    <scope>NUCLEOTIDE SEQUENCE [LARGE SCALE GENOMIC DNA]</scope>
    <source>
        <strain evidence="3 4">DSM 18607</strain>
    </source>
</reference>
<keyword evidence="4" id="KW-1185">Reference proteome</keyword>
<organism evidence="3 4">
    <name type="scientific">Lapillicoccus jejuensis</name>
    <dbReference type="NCBI Taxonomy" id="402171"/>
    <lineage>
        <taxon>Bacteria</taxon>
        <taxon>Bacillati</taxon>
        <taxon>Actinomycetota</taxon>
        <taxon>Actinomycetes</taxon>
        <taxon>Micrococcales</taxon>
        <taxon>Intrasporangiaceae</taxon>
        <taxon>Lapillicoccus</taxon>
    </lineage>
</organism>
<evidence type="ECO:0008006" key="5">
    <source>
        <dbReference type="Google" id="ProtNLM"/>
    </source>
</evidence>
<dbReference type="RefSeq" id="WP_141849310.1">
    <property type="nucleotide sequence ID" value="NZ_BAAAPR010000001.1"/>
</dbReference>
<dbReference type="OrthoDB" id="9919224at2"/>
<protein>
    <recommendedName>
        <fullName evidence="5">DUF4878 domain-containing protein</fullName>
    </recommendedName>
</protein>
<name>A0A542E3W1_9MICO</name>
<proteinExistence type="predicted"/>
<evidence type="ECO:0000256" key="2">
    <source>
        <dbReference type="SAM" id="SignalP"/>
    </source>
</evidence>
<gene>
    <name evidence="3" type="ORF">FB458_3151</name>
</gene>
<sequence>MSPVLPLLRTARLGTVAVVAAGAVLVAGCGSPTPGADSPRAAVTTFFHALGDKDADGACAVVSTNGRPLEGVALEQCTLGFQKVLGSLSDQQDIAALKNAVVSGASVNGNRATVRQSQITDLPEGFATDIDLVQIDGRWYIDSKTDPTGDSTTSSGGPTGGPTG</sequence>
<keyword evidence="2" id="KW-0732">Signal</keyword>